<evidence type="ECO:0000256" key="1">
    <source>
        <dbReference type="ARBA" id="ARBA00004948"/>
    </source>
</evidence>
<evidence type="ECO:0000256" key="3">
    <source>
        <dbReference type="ARBA" id="ARBA00023002"/>
    </source>
</evidence>
<dbReference type="GO" id="GO:0009228">
    <property type="term" value="P:thiamine biosynthetic process"/>
    <property type="evidence" value="ECO:0007669"/>
    <property type="project" value="UniProtKB-KW"/>
</dbReference>
<dbReference type="InterPro" id="IPR006076">
    <property type="entry name" value="FAD-dep_OxRdtase"/>
</dbReference>
<name>A0A4V5TJA0_9BACI</name>
<dbReference type="GO" id="GO:0050660">
    <property type="term" value="F:flavin adenine dinucleotide binding"/>
    <property type="evidence" value="ECO:0007669"/>
    <property type="project" value="InterPro"/>
</dbReference>
<evidence type="ECO:0000313" key="7">
    <source>
        <dbReference type="EMBL" id="TKI52983.1"/>
    </source>
</evidence>
<evidence type="ECO:0000256" key="5">
    <source>
        <dbReference type="ARBA" id="ARBA00050018"/>
    </source>
</evidence>
<feature type="domain" description="FAD dependent oxidoreductase" evidence="6">
    <location>
        <begin position="6"/>
        <end position="350"/>
    </location>
</feature>
<comment type="caution">
    <text evidence="7">The sequence shown here is derived from an EMBL/GenBank/DDBJ whole genome shotgun (WGS) entry which is preliminary data.</text>
</comment>
<dbReference type="InterPro" id="IPR036188">
    <property type="entry name" value="FAD/NAD-bd_sf"/>
</dbReference>
<protein>
    <recommendedName>
        <fullName evidence="5">glycine oxidase</fullName>
        <ecNumber evidence="5">1.4.3.19</ecNumber>
    </recommendedName>
</protein>
<dbReference type="UniPathway" id="UPA00060"/>
<dbReference type="NCBIfam" id="TIGR02352">
    <property type="entry name" value="thiamin_ThiO"/>
    <property type="match status" value="1"/>
</dbReference>
<dbReference type="PANTHER" id="PTHR13847">
    <property type="entry name" value="SARCOSINE DEHYDROGENASE-RELATED"/>
    <property type="match status" value="1"/>
</dbReference>
<evidence type="ECO:0000313" key="8">
    <source>
        <dbReference type="Proteomes" id="UP000308744"/>
    </source>
</evidence>
<sequence>MKSFDSIVIGGGIIGSTIAHCLAERGLHVAILEKKVIADGASHAAAGLLGVQAEWDEYDPLYEMARKSRTLFPNIAEKIRAKTGVDIGYEVKGIYRIANSKEEFERIQQIRSWQVSAGEEALLLSSEELRNFEPNVSSDVIGAVYYPTDGHVLAPALTKGQALSAAASGAEIFEYTTVQQIVIKDEKVVGVQTTEGFFSCKQVCIAMGAWSTPFLKLFNEESGTYPVKGEVISLKSNRPLLNAPIFLKRFYIAPKRYGKYVIGATMTPNSYQEDVKAMSVVDILQKAFSIVPALQDASWDRTWAGLRPEANGGRPYMEAHSTVQGLFVSTGYYRNGILLSPFVGEYMADLMVKNYVY</sequence>
<dbReference type="EC" id="1.4.3.19" evidence="5"/>
<proteinExistence type="predicted"/>
<accession>A0A4V5TJA0</accession>
<comment type="catalytic activity">
    <reaction evidence="4">
        <text>glycine + O2 + H2O = glyoxylate + H2O2 + NH4(+)</text>
        <dbReference type="Rhea" id="RHEA:11532"/>
        <dbReference type="ChEBI" id="CHEBI:15377"/>
        <dbReference type="ChEBI" id="CHEBI:15379"/>
        <dbReference type="ChEBI" id="CHEBI:16240"/>
        <dbReference type="ChEBI" id="CHEBI:28938"/>
        <dbReference type="ChEBI" id="CHEBI:36655"/>
        <dbReference type="ChEBI" id="CHEBI:57305"/>
        <dbReference type="EC" id="1.4.3.19"/>
    </reaction>
</comment>
<gene>
    <name evidence="7" type="primary">thiO</name>
    <name evidence="7" type="ORF">FC756_26180</name>
</gene>
<keyword evidence="2" id="KW-0784">Thiamine biosynthesis</keyword>
<dbReference type="SUPFAM" id="SSF51905">
    <property type="entry name" value="FAD/NAD(P)-binding domain"/>
    <property type="match status" value="1"/>
</dbReference>
<dbReference type="PANTHER" id="PTHR13847:SF289">
    <property type="entry name" value="GLYCINE OXIDASE"/>
    <property type="match status" value="1"/>
</dbReference>
<evidence type="ECO:0000256" key="2">
    <source>
        <dbReference type="ARBA" id="ARBA00022977"/>
    </source>
</evidence>
<dbReference type="RefSeq" id="WP_107897199.1">
    <property type="nucleotide sequence ID" value="NZ_PYWM01000033.1"/>
</dbReference>
<dbReference type="EMBL" id="SZPU01000145">
    <property type="protein sequence ID" value="TKI52983.1"/>
    <property type="molecule type" value="Genomic_DNA"/>
</dbReference>
<dbReference type="AlphaFoldDB" id="A0A4V5TJA0"/>
<dbReference type="SUPFAM" id="SSF54373">
    <property type="entry name" value="FAD-linked reductases, C-terminal domain"/>
    <property type="match status" value="1"/>
</dbReference>
<keyword evidence="3 7" id="KW-0560">Oxidoreductase</keyword>
<reference evidence="7 8" key="1">
    <citation type="submission" date="2019-04" db="EMBL/GenBank/DDBJ databases">
        <title>Lysinibacillus genome sequencing.</title>
        <authorList>
            <person name="Dunlap C."/>
        </authorList>
    </citation>
    <scope>NUCLEOTIDE SEQUENCE [LARGE SCALE GENOMIC DNA]</scope>
    <source>
        <strain evidence="7 8">CCTCC AB 2010389</strain>
    </source>
</reference>
<dbReference type="GO" id="GO:0005737">
    <property type="term" value="C:cytoplasm"/>
    <property type="evidence" value="ECO:0007669"/>
    <property type="project" value="TreeGrafter"/>
</dbReference>
<dbReference type="Proteomes" id="UP000308744">
    <property type="component" value="Unassembled WGS sequence"/>
</dbReference>
<dbReference type="Gene3D" id="3.50.50.60">
    <property type="entry name" value="FAD/NAD(P)-binding domain"/>
    <property type="match status" value="1"/>
</dbReference>
<evidence type="ECO:0000256" key="4">
    <source>
        <dbReference type="ARBA" id="ARBA00049872"/>
    </source>
</evidence>
<dbReference type="GO" id="GO:0043799">
    <property type="term" value="F:glycine oxidase activity"/>
    <property type="evidence" value="ECO:0007669"/>
    <property type="project" value="UniProtKB-EC"/>
</dbReference>
<evidence type="ECO:0000259" key="6">
    <source>
        <dbReference type="Pfam" id="PF01266"/>
    </source>
</evidence>
<dbReference type="Pfam" id="PF01266">
    <property type="entry name" value="DAO"/>
    <property type="match status" value="1"/>
</dbReference>
<dbReference type="GO" id="GO:0009229">
    <property type="term" value="P:thiamine diphosphate biosynthetic process"/>
    <property type="evidence" value="ECO:0007669"/>
    <property type="project" value="UniProtKB-UniPathway"/>
</dbReference>
<comment type="pathway">
    <text evidence="1">Cofactor biosynthesis; thiamine diphosphate biosynthesis.</text>
</comment>
<organism evidence="7 8">
    <name type="scientific">Lysinibacillus mangiferihumi</name>
    <dbReference type="NCBI Taxonomy" id="1130819"/>
    <lineage>
        <taxon>Bacteria</taxon>
        <taxon>Bacillati</taxon>
        <taxon>Bacillota</taxon>
        <taxon>Bacilli</taxon>
        <taxon>Bacillales</taxon>
        <taxon>Bacillaceae</taxon>
        <taxon>Lysinibacillus</taxon>
    </lineage>
</organism>
<keyword evidence="8" id="KW-1185">Reference proteome</keyword>
<dbReference type="Gene3D" id="3.30.9.10">
    <property type="entry name" value="D-Amino Acid Oxidase, subunit A, domain 2"/>
    <property type="match status" value="1"/>
</dbReference>
<dbReference type="InterPro" id="IPR012727">
    <property type="entry name" value="Gly_oxidase_ThiO"/>
</dbReference>